<evidence type="ECO:0000256" key="1">
    <source>
        <dbReference type="ARBA" id="ARBA00023125"/>
    </source>
</evidence>
<dbReference type="Pfam" id="PF01381">
    <property type="entry name" value="HTH_3"/>
    <property type="match status" value="1"/>
</dbReference>
<dbReference type="RefSeq" id="WP_142678029.1">
    <property type="nucleotide sequence ID" value="NZ_JAGHKP010000003.1"/>
</dbReference>
<dbReference type="NCBIfam" id="NF041951">
    <property type="entry name" value="phage_RstR"/>
    <property type="match status" value="1"/>
</dbReference>
<evidence type="ECO:0000259" key="2">
    <source>
        <dbReference type="PROSITE" id="PS50943"/>
    </source>
</evidence>
<dbReference type="InterPro" id="IPR010982">
    <property type="entry name" value="Lambda_DNA-bd_dom_sf"/>
</dbReference>
<accession>A0ABS3YHC9</accession>
<dbReference type="EMBL" id="JAGHKP010000003">
    <property type="protein sequence ID" value="MBO9154097.1"/>
    <property type="molecule type" value="Genomic_DNA"/>
</dbReference>
<dbReference type="PANTHER" id="PTHR46797">
    <property type="entry name" value="HTH-TYPE TRANSCRIPTIONAL REGULATOR"/>
    <property type="match status" value="1"/>
</dbReference>
<organism evidence="3 4">
    <name type="scientific">Chitinophaga chungangae</name>
    <dbReference type="NCBI Taxonomy" id="2821488"/>
    <lineage>
        <taxon>Bacteria</taxon>
        <taxon>Pseudomonadati</taxon>
        <taxon>Bacteroidota</taxon>
        <taxon>Chitinophagia</taxon>
        <taxon>Chitinophagales</taxon>
        <taxon>Chitinophagaceae</taxon>
        <taxon>Chitinophaga</taxon>
    </lineage>
</organism>
<keyword evidence="4" id="KW-1185">Reference proteome</keyword>
<evidence type="ECO:0000313" key="3">
    <source>
        <dbReference type="EMBL" id="MBO9154097.1"/>
    </source>
</evidence>
<feature type="domain" description="HTH cro/C1-type" evidence="2">
    <location>
        <begin position="7"/>
        <end position="61"/>
    </location>
</feature>
<dbReference type="PROSITE" id="PS50943">
    <property type="entry name" value="HTH_CROC1"/>
    <property type="match status" value="1"/>
</dbReference>
<proteinExistence type="predicted"/>
<sequence>MTFGERIALQRKQLKLSQDDLAKKVGTSAPIIGRYERGEIKPSIEMAKKIADELEVTVDYLIGGTANMVLDKKLLKRMEDIEALPPEEKEKVYYFIDMAITYNKTKKAYSR</sequence>
<dbReference type="SUPFAM" id="SSF47413">
    <property type="entry name" value="lambda repressor-like DNA-binding domains"/>
    <property type="match status" value="1"/>
</dbReference>
<evidence type="ECO:0000313" key="4">
    <source>
        <dbReference type="Proteomes" id="UP000679126"/>
    </source>
</evidence>
<dbReference type="InterPro" id="IPR049639">
    <property type="entry name" value="RstR"/>
</dbReference>
<dbReference type="Proteomes" id="UP000679126">
    <property type="component" value="Unassembled WGS sequence"/>
</dbReference>
<name>A0ABS3YHC9_9BACT</name>
<keyword evidence="1" id="KW-0238">DNA-binding</keyword>
<dbReference type="SMART" id="SM00530">
    <property type="entry name" value="HTH_XRE"/>
    <property type="match status" value="1"/>
</dbReference>
<gene>
    <name evidence="3" type="ORF">J7I43_17855</name>
</gene>
<protein>
    <submittedName>
        <fullName evidence="3">Helix-turn-helix transcriptional regulator</fullName>
    </submittedName>
</protein>
<dbReference type="Gene3D" id="1.10.260.40">
    <property type="entry name" value="lambda repressor-like DNA-binding domains"/>
    <property type="match status" value="1"/>
</dbReference>
<comment type="caution">
    <text evidence="3">The sequence shown here is derived from an EMBL/GenBank/DDBJ whole genome shotgun (WGS) entry which is preliminary data.</text>
</comment>
<reference evidence="4" key="1">
    <citation type="submission" date="2021-03" db="EMBL/GenBank/DDBJ databases">
        <title>Assistant Professor.</title>
        <authorList>
            <person name="Huq M.A."/>
        </authorList>
    </citation>
    <scope>NUCLEOTIDE SEQUENCE [LARGE SCALE GENOMIC DNA]</scope>
    <source>
        <strain evidence="4">MAH-28</strain>
    </source>
</reference>
<dbReference type="PANTHER" id="PTHR46797:SF1">
    <property type="entry name" value="METHYLPHOSPHONATE SYNTHASE"/>
    <property type="match status" value="1"/>
</dbReference>
<dbReference type="InterPro" id="IPR050807">
    <property type="entry name" value="TransReg_Diox_bact_type"/>
</dbReference>
<dbReference type="InterPro" id="IPR001387">
    <property type="entry name" value="Cro/C1-type_HTH"/>
</dbReference>
<dbReference type="CDD" id="cd00093">
    <property type="entry name" value="HTH_XRE"/>
    <property type="match status" value="1"/>
</dbReference>